<dbReference type="SMART" id="SM01011">
    <property type="entry name" value="AMP_N"/>
    <property type="match status" value="1"/>
</dbReference>
<keyword evidence="3" id="KW-0479">Metal-binding</keyword>
<name>A0A381Q219_9ZZZZ</name>
<dbReference type="InterPro" id="IPR007865">
    <property type="entry name" value="Aminopep_P_N"/>
</dbReference>
<dbReference type="GO" id="GO:0006508">
    <property type="term" value="P:proteolysis"/>
    <property type="evidence" value="ECO:0007669"/>
    <property type="project" value="TreeGrafter"/>
</dbReference>
<dbReference type="CDD" id="cd01087">
    <property type="entry name" value="Prolidase"/>
    <property type="match status" value="1"/>
</dbReference>
<keyword evidence="5" id="KW-0464">Manganese</keyword>
<evidence type="ECO:0000256" key="4">
    <source>
        <dbReference type="ARBA" id="ARBA00022801"/>
    </source>
</evidence>
<dbReference type="InterPro" id="IPR029149">
    <property type="entry name" value="Creatin/AminoP/Spt16_N"/>
</dbReference>
<dbReference type="Gene3D" id="3.40.350.10">
    <property type="entry name" value="Creatinase/prolidase N-terminal domain"/>
    <property type="match status" value="1"/>
</dbReference>
<comment type="cofactor">
    <cofactor evidence="1">
        <name>Mn(2+)</name>
        <dbReference type="ChEBI" id="CHEBI:29035"/>
    </cofactor>
</comment>
<dbReference type="PANTHER" id="PTHR43226">
    <property type="entry name" value="XAA-PRO AMINOPEPTIDASE 3"/>
    <property type="match status" value="1"/>
</dbReference>
<dbReference type="InterPro" id="IPR036005">
    <property type="entry name" value="Creatinase/aminopeptidase-like"/>
</dbReference>
<sequence length="435" mass="49578">MTDKAIDFSSRRKKLSELVLDDSVILLSSSNIKSRNSDSDYPFRQDSNFYYLSGFNEPESIIVIRPSAKKRKYVIFCRDRDPLREQWDGFRSGQDGAREVHGADEAYSISLIDEIMPELLEGSRNIYYSMSSPNGINMRLDNWLDHIRANKRHGSEVAENLLSLDSLLDELRLIKTKDELLLMKRAGEITCEAHVRAITNVCPGMYEYQLESEYLHAFMQGGAKFPAYNSIVGGGNNSCILHYNENSSELKDGDLVLVDAGCEYEHYASDVTRTFPVGKKFSEEQKKIYEVVLEAHQQACAEIKPGNPWIKAQEVSVKVITEGLIDLGLLKGKVEELIKEERYAKFYMHRIGHWLGMDVHDVGNYKRNGEWRDLEPGMVLTIEPGIYILDSLEDIEDKWLGIGVRIEDDLLVTENGHEVITANAPRDIKDIESLR</sequence>
<dbReference type="Gene3D" id="3.90.230.10">
    <property type="entry name" value="Creatinase/methionine aminopeptidase superfamily"/>
    <property type="match status" value="1"/>
</dbReference>
<evidence type="ECO:0000256" key="1">
    <source>
        <dbReference type="ARBA" id="ARBA00001936"/>
    </source>
</evidence>
<dbReference type="InterPro" id="IPR052433">
    <property type="entry name" value="X-Pro_dipept-like"/>
</dbReference>
<dbReference type="PANTHER" id="PTHR43226:SF4">
    <property type="entry name" value="XAA-PRO AMINOPEPTIDASE 3"/>
    <property type="match status" value="1"/>
</dbReference>
<dbReference type="SUPFAM" id="SSF55920">
    <property type="entry name" value="Creatinase/aminopeptidase"/>
    <property type="match status" value="1"/>
</dbReference>
<dbReference type="GO" id="GO:0005829">
    <property type="term" value="C:cytosol"/>
    <property type="evidence" value="ECO:0007669"/>
    <property type="project" value="TreeGrafter"/>
</dbReference>
<dbReference type="Pfam" id="PF00557">
    <property type="entry name" value="Peptidase_M24"/>
    <property type="match status" value="1"/>
</dbReference>
<protein>
    <recommendedName>
        <fullName evidence="6">Aminopeptidase P N-terminal domain-containing protein</fullName>
    </recommendedName>
</protein>
<accession>A0A381Q219</accession>
<dbReference type="AlphaFoldDB" id="A0A381Q219"/>
<dbReference type="InterPro" id="IPR000994">
    <property type="entry name" value="Pept_M24"/>
</dbReference>
<dbReference type="FunFam" id="3.90.230.10:FF:000002">
    <property type="entry name" value="Xaa-Pro aminopeptidase 3"/>
    <property type="match status" value="1"/>
</dbReference>
<evidence type="ECO:0000256" key="3">
    <source>
        <dbReference type="ARBA" id="ARBA00022723"/>
    </source>
</evidence>
<evidence type="ECO:0000313" key="7">
    <source>
        <dbReference type="EMBL" id="SUZ73375.1"/>
    </source>
</evidence>
<evidence type="ECO:0000259" key="6">
    <source>
        <dbReference type="SMART" id="SM01011"/>
    </source>
</evidence>
<dbReference type="PROSITE" id="PS00491">
    <property type="entry name" value="PROLINE_PEPTIDASE"/>
    <property type="match status" value="1"/>
</dbReference>
<reference evidence="7" key="1">
    <citation type="submission" date="2018-05" db="EMBL/GenBank/DDBJ databases">
        <authorList>
            <person name="Lanie J.A."/>
            <person name="Ng W.-L."/>
            <person name="Kazmierczak K.M."/>
            <person name="Andrzejewski T.M."/>
            <person name="Davidsen T.M."/>
            <person name="Wayne K.J."/>
            <person name="Tettelin H."/>
            <person name="Glass J.I."/>
            <person name="Rusch D."/>
            <person name="Podicherti R."/>
            <person name="Tsui H.-C.T."/>
            <person name="Winkler M.E."/>
        </authorList>
    </citation>
    <scope>NUCLEOTIDE SEQUENCE</scope>
</reference>
<proteinExistence type="inferred from homology"/>
<evidence type="ECO:0000256" key="5">
    <source>
        <dbReference type="ARBA" id="ARBA00023211"/>
    </source>
</evidence>
<dbReference type="GO" id="GO:0030145">
    <property type="term" value="F:manganese ion binding"/>
    <property type="evidence" value="ECO:0007669"/>
    <property type="project" value="InterPro"/>
</dbReference>
<dbReference type="EMBL" id="UINC01001177">
    <property type="protein sequence ID" value="SUZ73375.1"/>
    <property type="molecule type" value="Genomic_DNA"/>
</dbReference>
<dbReference type="SUPFAM" id="SSF53092">
    <property type="entry name" value="Creatinase/prolidase N-terminal domain"/>
    <property type="match status" value="1"/>
</dbReference>
<keyword evidence="4" id="KW-0378">Hydrolase</keyword>
<dbReference type="InterPro" id="IPR001131">
    <property type="entry name" value="Peptidase_M24B_aminopep-P_CS"/>
</dbReference>
<dbReference type="GO" id="GO:0070006">
    <property type="term" value="F:metalloaminopeptidase activity"/>
    <property type="evidence" value="ECO:0007669"/>
    <property type="project" value="InterPro"/>
</dbReference>
<dbReference type="Pfam" id="PF05195">
    <property type="entry name" value="AMP_N"/>
    <property type="match status" value="1"/>
</dbReference>
<organism evidence="7">
    <name type="scientific">marine metagenome</name>
    <dbReference type="NCBI Taxonomy" id="408172"/>
    <lineage>
        <taxon>unclassified sequences</taxon>
        <taxon>metagenomes</taxon>
        <taxon>ecological metagenomes</taxon>
    </lineage>
</organism>
<feature type="domain" description="Aminopeptidase P N-terminal" evidence="6">
    <location>
        <begin position="3"/>
        <end position="137"/>
    </location>
</feature>
<comment type="similarity">
    <text evidence="2">Belongs to the peptidase M24B family.</text>
</comment>
<evidence type="ECO:0000256" key="2">
    <source>
        <dbReference type="ARBA" id="ARBA00008766"/>
    </source>
</evidence>
<gene>
    <name evidence="7" type="ORF">METZ01_LOCUS26229</name>
</gene>